<dbReference type="OrthoDB" id="9807770at2"/>
<protein>
    <submittedName>
        <fullName evidence="3">Putative endonuclease</fullName>
    </submittedName>
</protein>
<dbReference type="PROSITE" id="PS50164">
    <property type="entry name" value="GIY_YIG"/>
    <property type="match status" value="1"/>
</dbReference>
<evidence type="ECO:0000313" key="4">
    <source>
        <dbReference type="Proteomes" id="UP000248987"/>
    </source>
</evidence>
<dbReference type="Pfam" id="PF01541">
    <property type="entry name" value="GIY-YIG"/>
    <property type="match status" value="1"/>
</dbReference>
<dbReference type="SMART" id="SM00465">
    <property type="entry name" value="GIYc"/>
    <property type="match status" value="1"/>
</dbReference>
<dbReference type="GO" id="GO:0004519">
    <property type="term" value="F:endonuclease activity"/>
    <property type="evidence" value="ECO:0007669"/>
    <property type="project" value="UniProtKB-KW"/>
</dbReference>
<accession>A0A1A7R5R7</accession>
<comment type="similarity">
    <text evidence="1">Belongs to the UPF0213 family.</text>
</comment>
<reference evidence="3 4" key="1">
    <citation type="submission" date="2018-06" db="EMBL/GenBank/DDBJ databases">
        <title>Genomic Encyclopedia of Archaeal and Bacterial Type Strains, Phase II (KMG-II): from individual species to whole genera.</title>
        <authorList>
            <person name="Goeker M."/>
        </authorList>
    </citation>
    <scope>NUCLEOTIDE SEQUENCE [LARGE SCALE GENOMIC DNA]</scope>
    <source>
        <strain evidence="3 4">DSM 12408</strain>
    </source>
</reference>
<dbReference type="Gene3D" id="3.40.1440.10">
    <property type="entry name" value="GIY-YIG endonuclease"/>
    <property type="match status" value="1"/>
</dbReference>
<keyword evidence="4" id="KW-1185">Reference proteome</keyword>
<keyword evidence="3" id="KW-0378">Hydrolase</keyword>
<name>A0A1A7R5R7_9FLAO</name>
<feature type="domain" description="GIY-YIG" evidence="2">
    <location>
        <begin position="2"/>
        <end position="79"/>
    </location>
</feature>
<dbReference type="PANTHER" id="PTHR34477:SF5">
    <property type="entry name" value="BSL5627 PROTEIN"/>
    <property type="match status" value="1"/>
</dbReference>
<proteinExistence type="inferred from homology"/>
<dbReference type="STRING" id="49280.A9996_03140"/>
<dbReference type="Proteomes" id="UP000248987">
    <property type="component" value="Unassembled WGS sequence"/>
</dbReference>
<keyword evidence="3" id="KW-0255">Endonuclease</keyword>
<dbReference type="InterPro" id="IPR000305">
    <property type="entry name" value="GIY-YIG_endonuc"/>
</dbReference>
<dbReference type="PANTHER" id="PTHR34477">
    <property type="entry name" value="UPF0213 PROTEIN YHBQ"/>
    <property type="match status" value="1"/>
</dbReference>
<dbReference type="SUPFAM" id="SSF82771">
    <property type="entry name" value="GIY-YIG endonuclease"/>
    <property type="match status" value="1"/>
</dbReference>
<dbReference type="AlphaFoldDB" id="A0A1A7R5R7"/>
<comment type="caution">
    <text evidence="3">The sequence shown here is derived from an EMBL/GenBank/DDBJ whole genome shotgun (WGS) entry which is preliminary data.</text>
</comment>
<dbReference type="CDD" id="cd10448">
    <property type="entry name" value="GIY-YIG_unchar_3"/>
    <property type="match status" value="1"/>
</dbReference>
<organism evidence="3 4">
    <name type="scientific">Gelidibacter algens</name>
    <dbReference type="NCBI Taxonomy" id="49280"/>
    <lineage>
        <taxon>Bacteria</taxon>
        <taxon>Pseudomonadati</taxon>
        <taxon>Bacteroidota</taxon>
        <taxon>Flavobacteriia</taxon>
        <taxon>Flavobacteriales</taxon>
        <taxon>Flavobacteriaceae</taxon>
        <taxon>Gelidibacter</taxon>
    </lineage>
</organism>
<dbReference type="EMBL" id="QLLQ01000008">
    <property type="protein sequence ID" value="RAJ22731.1"/>
    <property type="molecule type" value="Genomic_DNA"/>
</dbReference>
<dbReference type="InterPro" id="IPR050190">
    <property type="entry name" value="UPF0213_domain"/>
</dbReference>
<evidence type="ECO:0000313" key="3">
    <source>
        <dbReference type="EMBL" id="RAJ22731.1"/>
    </source>
</evidence>
<dbReference type="InterPro" id="IPR035901">
    <property type="entry name" value="GIY-YIG_endonuc_sf"/>
</dbReference>
<evidence type="ECO:0000259" key="2">
    <source>
        <dbReference type="PROSITE" id="PS50164"/>
    </source>
</evidence>
<dbReference type="RefSeq" id="WP_066430786.1">
    <property type="nucleotide sequence ID" value="NZ_LZRN01000004.1"/>
</dbReference>
<keyword evidence="3" id="KW-0540">Nuclease</keyword>
<sequence length="112" mass="13011">MKPGFIYILTNKNNTTLYVGVTSTIVKRVQQHKDKHDPKSFTARYNLDKLVYYEAFQMIGDAIGREKQLKGGSRAKKEALINSINPEWKDLFDELKKEFGDDDDYDDDDDDE</sequence>
<evidence type="ECO:0000256" key="1">
    <source>
        <dbReference type="ARBA" id="ARBA00007435"/>
    </source>
</evidence>
<gene>
    <name evidence="3" type="ORF">LX77_02286</name>
</gene>